<evidence type="ECO:0000313" key="9">
    <source>
        <dbReference type="EMBL" id="MBB6056705.1"/>
    </source>
</evidence>
<dbReference type="PROSITE" id="PS51459">
    <property type="entry name" value="FIDO"/>
    <property type="match status" value="1"/>
</dbReference>
<organism evidence="9 10">
    <name type="scientific">Tolumonas osonensis</name>
    <dbReference type="NCBI Taxonomy" id="675874"/>
    <lineage>
        <taxon>Bacteria</taxon>
        <taxon>Pseudomonadati</taxon>
        <taxon>Pseudomonadota</taxon>
        <taxon>Gammaproteobacteria</taxon>
        <taxon>Aeromonadales</taxon>
        <taxon>Aeromonadaceae</taxon>
        <taxon>Tolumonas</taxon>
    </lineage>
</organism>
<keyword evidence="10" id="KW-1185">Reference proteome</keyword>
<keyword evidence="1" id="KW-0808">Transferase</keyword>
<dbReference type="AlphaFoldDB" id="A0A841GN20"/>
<dbReference type="EMBL" id="JACHGR010000009">
    <property type="protein sequence ID" value="MBB6056705.1"/>
    <property type="molecule type" value="Genomic_DNA"/>
</dbReference>
<feature type="domain" description="Fido" evidence="8">
    <location>
        <begin position="55"/>
        <end position="198"/>
    </location>
</feature>
<evidence type="ECO:0000256" key="7">
    <source>
        <dbReference type="ARBA" id="ARBA00048696"/>
    </source>
</evidence>
<dbReference type="PANTHER" id="PTHR39560">
    <property type="entry name" value="PROTEIN ADENYLYLTRANSFERASE FIC-RELATED"/>
    <property type="match status" value="1"/>
</dbReference>
<keyword evidence="3" id="KW-0547">Nucleotide-binding</keyword>
<dbReference type="GO" id="GO:0070733">
    <property type="term" value="F:AMPylase activity"/>
    <property type="evidence" value="ECO:0007669"/>
    <property type="project" value="UniProtKB-EC"/>
</dbReference>
<comment type="caution">
    <text evidence="9">The sequence shown here is derived from an EMBL/GenBank/DDBJ whole genome shotgun (WGS) entry which is preliminary data.</text>
</comment>
<evidence type="ECO:0000256" key="5">
    <source>
        <dbReference type="ARBA" id="ARBA00034531"/>
    </source>
</evidence>
<dbReference type="RefSeq" id="WP_188027424.1">
    <property type="nucleotide sequence ID" value="NZ_JACHGR010000009.1"/>
</dbReference>
<evidence type="ECO:0000256" key="4">
    <source>
        <dbReference type="ARBA" id="ARBA00022840"/>
    </source>
</evidence>
<dbReference type="EC" id="2.7.7.108" evidence="5"/>
<dbReference type="GO" id="GO:0005524">
    <property type="term" value="F:ATP binding"/>
    <property type="evidence" value="ECO:0007669"/>
    <property type="project" value="UniProtKB-KW"/>
</dbReference>
<protein>
    <recommendedName>
        <fullName evidence="5">protein adenylyltransferase</fullName>
        <ecNumber evidence="5">2.7.7.108</ecNumber>
    </recommendedName>
</protein>
<keyword evidence="4" id="KW-0067">ATP-binding</keyword>
<gene>
    <name evidence="9" type="ORF">HNR75_002644</name>
</gene>
<proteinExistence type="predicted"/>
<evidence type="ECO:0000259" key="8">
    <source>
        <dbReference type="PROSITE" id="PS51459"/>
    </source>
</evidence>
<dbReference type="PANTHER" id="PTHR39560:SF1">
    <property type="entry name" value="PROTEIN ADENYLYLTRANSFERASE FIC-RELATED"/>
    <property type="match status" value="1"/>
</dbReference>
<dbReference type="SUPFAM" id="SSF140931">
    <property type="entry name" value="Fic-like"/>
    <property type="match status" value="1"/>
</dbReference>
<accession>A0A841GN20</accession>
<keyword evidence="2" id="KW-0548">Nucleotidyltransferase</keyword>
<dbReference type="Gene3D" id="1.10.3290.10">
    <property type="entry name" value="Fido-like domain"/>
    <property type="match status" value="1"/>
</dbReference>
<dbReference type="Pfam" id="PF02661">
    <property type="entry name" value="Fic"/>
    <property type="match status" value="1"/>
</dbReference>
<dbReference type="InterPro" id="IPR003812">
    <property type="entry name" value="Fido"/>
</dbReference>
<evidence type="ECO:0000256" key="6">
    <source>
        <dbReference type="ARBA" id="ARBA00047939"/>
    </source>
</evidence>
<comment type="catalytic activity">
    <reaction evidence="7">
        <text>L-tyrosyl-[protein] + ATP = O-(5'-adenylyl)-L-tyrosyl-[protein] + diphosphate</text>
        <dbReference type="Rhea" id="RHEA:54288"/>
        <dbReference type="Rhea" id="RHEA-COMP:10136"/>
        <dbReference type="Rhea" id="RHEA-COMP:13846"/>
        <dbReference type="ChEBI" id="CHEBI:30616"/>
        <dbReference type="ChEBI" id="CHEBI:33019"/>
        <dbReference type="ChEBI" id="CHEBI:46858"/>
        <dbReference type="ChEBI" id="CHEBI:83624"/>
        <dbReference type="EC" id="2.7.7.108"/>
    </reaction>
</comment>
<dbReference type="InterPro" id="IPR036597">
    <property type="entry name" value="Fido-like_dom_sf"/>
</dbReference>
<comment type="catalytic activity">
    <reaction evidence="6">
        <text>L-threonyl-[protein] + ATP = 3-O-(5'-adenylyl)-L-threonyl-[protein] + diphosphate</text>
        <dbReference type="Rhea" id="RHEA:54292"/>
        <dbReference type="Rhea" id="RHEA-COMP:11060"/>
        <dbReference type="Rhea" id="RHEA-COMP:13847"/>
        <dbReference type="ChEBI" id="CHEBI:30013"/>
        <dbReference type="ChEBI" id="CHEBI:30616"/>
        <dbReference type="ChEBI" id="CHEBI:33019"/>
        <dbReference type="ChEBI" id="CHEBI:138113"/>
        <dbReference type="EC" id="2.7.7.108"/>
    </reaction>
</comment>
<evidence type="ECO:0000313" key="10">
    <source>
        <dbReference type="Proteomes" id="UP000585721"/>
    </source>
</evidence>
<dbReference type="GO" id="GO:0051302">
    <property type="term" value="P:regulation of cell division"/>
    <property type="evidence" value="ECO:0007669"/>
    <property type="project" value="TreeGrafter"/>
</dbReference>
<reference evidence="9 10" key="1">
    <citation type="submission" date="2020-08" db="EMBL/GenBank/DDBJ databases">
        <title>Genomic Encyclopedia of Type Strains, Phase IV (KMG-IV): sequencing the most valuable type-strain genomes for metagenomic binning, comparative biology and taxonomic classification.</title>
        <authorList>
            <person name="Goeker M."/>
        </authorList>
    </citation>
    <scope>NUCLEOTIDE SEQUENCE [LARGE SCALE GENOMIC DNA]</scope>
    <source>
        <strain evidence="9 10">DSM 22975</strain>
    </source>
</reference>
<dbReference type="Proteomes" id="UP000585721">
    <property type="component" value="Unassembled WGS sequence"/>
</dbReference>
<sequence length="198" mass="22865">MSRDKYGIGQDSYCYPNSDILINSLNIHDETLLEDAEREISSLCANQIEFALPPYDLNYFCAIHKALFGDLYPWAGELRQIDISKGNTRFCSCQRIEIEAQKLFSTIDYGNTLVELSRDDLVITIAELYADLNVVHPFREGNGRAQRILFEHMIINCGFEIDWSIIEPREWLEANIKGYYCDYSLMRSIFEKCIGSAF</sequence>
<evidence type="ECO:0000256" key="3">
    <source>
        <dbReference type="ARBA" id="ARBA00022741"/>
    </source>
</evidence>
<evidence type="ECO:0000256" key="1">
    <source>
        <dbReference type="ARBA" id="ARBA00022679"/>
    </source>
</evidence>
<name>A0A841GN20_9GAMM</name>
<evidence type="ECO:0000256" key="2">
    <source>
        <dbReference type="ARBA" id="ARBA00022695"/>
    </source>
</evidence>